<evidence type="ECO:0000256" key="2">
    <source>
        <dbReference type="ARBA" id="ARBA00007886"/>
    </source>
</evidence>
<dbReference type="PANTHER" id="PTHR35789">
    <property type="entry name" value="SPORE GERMINATION PROTEIN B3"/>
    <property type="match status" value="1"/>
</dbReference>
<comment type="subcellular location">
    <subcellularLocation>
        <location evidence="1">Membrane</location>
        <topology evidence="1">Lipid-anchor</topology>
    </subcellularLocation>
</comment>
<keyword evidence="5" id="KW-0472">Membrane</keyword>
<evidence type="ECO:0000256" key="7">
    <source>
        <dbReference type="ARBA" id="ARBA00023288"/>
    </source>
</evidence>
<evidence type="ECO:0000259" key="8">
    <source>
        <dbReference type="Pfam" id="PF05504"/>
    </source>
</evidence>
<dbReference type="InterPro" id="IPR008844">
    <property type="entry name" value="Spore_GerAC-like"/>
</dbReference>
<proteinExistence type="inferred from homology"/>
<evidence type="ECO:0000313" key="10">
    <source>
        <dbReference type="EMBL" id="AZN41301.1"/>
    </source>
</evidence>
<evidence type="ECO:0000256" key="6">
    <source>
        <dbReference type="ARBA" id="ARBA00023139"/>
    </source>
</evidence>
<name>A0A3Q8X617_9BACL</name>
<keyword evidence="4" id="KW-0732">Signal</keyword>
<organism evidence="10 11">
    <name type="scientific">Paenibacillus albus</name>
    <dbReference type="NCBI Taxonomy" id="2495582"/>
    <lineage>
        <taxon>Bacteria</taxon>
        <taxon>Bacillati</taxon>
        <taxon>Bacillota</taxon>
        <taxon>Bacilli</taxon>
        <taxon>Bacillales</taxon>
        <taxon>Paenibacillaceae</taxon>
        <taxon>Paenibacillus</taxon>
    </lineage>
</organism>
<evidence type="ECO:0000259" key="9">
    <source>
        <dbReference type="Pfam" id="PF25198"/>
    </source>
</evidence>
<dbReference type="InterPro" id="IPR057336">
    <property type="entry name" value="GerAC_N"/>
</dbReference>
<dbReference type="PANTHER" id="PTHR35789:SF1">
    <property type="entry name" value="SPORE GERMINATION PROTEIN B3"/>
    <property type="match status" value="1"/>
</dbReference>
<feature type="domain" description="Spore germination GerAC-like C-terminal" evidence="8">
    <location>
        <begin position="225"/>
        <end position="388"/>
    </location>
</feature>
<dbReference type="Proteomes" id="UP000272528">
    <property type="component" value="Chromosome"/>
</dbReference>
<dbReference type="OrthoDB" id="9816067at2"/>
<dbReference type="Gene3D" id="3.30.300.210">
    <property type="entry name" value="Nutrient germinant receptor protein C, domain 3"/>
    <property type="match status" value="1"/>
</dbReference>
<evidence type="ECO:0000256" key="1">
    <source>
        <dbReference type="ARBA" id="ARBA00004635"/>
    </source>
</evidence>
<dbReference type="InterPro" id="IPR038501">
    <property type="entry name" value="Spore_GerAC_C_sf"/>
</dbReference>
<feature type="domain" description="Spore germination protein N-terminal" evidence="9">
    <location>
        <begin position="24"/>
        <end position="199"/>
    </location>
</feature>
<dbReference type="Gene3D" id="6.20.190.10">
    <property type="entry name" value="Nutrient germinant receptor protein C, domain 1"/>
    <property type="match status" value="1"/>
</dbReference>
<accession>A0A3Q8X617</accession>
<gene>
    <name evidence="10" type="ORF">EJC50_17715</name>
</gene>
<dbReference type="GO" id="GO:0016020">
    <property type="term" value="C:membrane"/>
    <property type="evidence" value="ECO:0007669"/>
    <property type="project" value="UniProtKB-SubCell"/>
</dbReference>
<keyword evidence="11" id="KW-1185">Reference proteome</keyword>
<dbReference type="InterPro" id="IPR046953">
    <property type="entry name" value="Spore_GerAC-like_C"/>
</dbReference>
<sequence>MSLHKVLLSVLLLAVFVITTGCWNRKELNEISIATAFGFDKNKNNYRVSVQLINPSEIASSKGGSGRAPVITVQESRGDTIFESIREMTTMTPRKIYSSHLRILVIGESLARDGIAKVLDSLSRDHELRTDFYIIVAKGAAANDVLQVLTPLEKIPTDKMFSSLEAAQRNWGVTTKVDLHELIYDLVDKGKDPVLAGIRIIGDIRQGQSQRNLSLVSPKTMLKYEGLAVFHKDKLVGWMNGKQSKGYNYILGHIQSTIVRLPCHSGGNLNIELIHASHKMKGKFRNGHPEVQVDVRVEGNVGEVECDMALGENRVIAQLEKELADEIKETIEDSVKQAKLLESDVFGFGSTIHRANYKAWNRIKDDWEEEFVKMPVHVRVNAKIRRTGSVVESFLEGMEEK</sequence>
<evidence type="ECO:0000313" key="11">
    <source>
        <dbReference type="Proteomes" id="UP000272528"/>
    </source>
</evidence>
<dbReference type="RefSeq" id="WP_126017008.1">
    <property type="nucleotide sequence ID" value="NZ_CP034437.1"/>
</dbReference>
<dbReference type="GO" id="GO:0009847">
    <property type="term" value="P:spore germination"/>
    <property type="evidence" value="ECO:0007669"/>
    <property type="project" value="InterPro"/>
</dbReference>
<keyword evidence="7" id="KW-0449">Lipoprotein</keyword>
<evidence type="ECO:0000256" key="3">
    <source>
        <dbReference type="ARBA" id="ARBA00022544"/>
    </source>
</evidence>
<dbReference type="Pfam" id="PF05504">
    <property type="entry name" value="Spore_GerAC"/>
    <property type="match status" value="1"/>
</dbReference>
<comment type="similarity">
    <text evidence="2">Belongs to the GerABKC lipoprotein family.</text>
</comment>
<protein>
    <submittedName>
        <fullName evidence="10">Ger(X)C family spore germination protein</fullName>
    </submittedName>
</protein>
<evidence type="ECO:0000256" key="5">
    <source>
        <dbReference type="ARBA" id="ARBA00023136"/>
    </source>
</evidence>
<keyword evidence="6" id="KW-0564">Palmitate</keyword>
<reference evidence="11" key="1">
    <citation type="submission" date="2018-12" db="EMBL/GenBank/DDBJ databases">
        <title>Genome sequence of Peanibacillus sp.</title>
        <authorList>
            <person name="Subramani G."/>
            <person name="Srinivasan S."/>
            <person name="Kim M.K."/>
        </authorList>
    </citation>
    <scope>NUCLEOTIDE SEQUENCE [LARGE SCALE GENOMIC DNA]</scope>
    <source>
        <strain evidence="11">18JY67-1</strain>
    </source>
</reference>
<dbReference type="EMBL" id="CP034437">
    <property type="protein sequence ID" value="AZN41301.1"/>
    <property type="molecule type" value="Genomic_DNA"/>
</dbReference>
<dbReference type="KEGG" id="palb:EJC50_17715"/>
<keyword evidence="3" id="KW-0309">Germination</keyword>
<evidence type="ECO:0000256" key="4">
    <source>
        <dbReference type="ARBA" id="ARBA00022729"/>
    </source>
</evidence>
<dbReference type="AlphaFoldDB" id="A0A3Q8X617"/>
<dbReference type="NCBIfam" id="TIGR02887">
    <property type="entry name" value="spore_ger_x_C"/>
    <property type="match status" value="1"/>
</dbReference>
<dbReference type="Pfam" id="PF25198">
    <property type="entry name" value="Spore_GerAC_N"/>
    <property type="match status" value="1"/>
</dbReference>
<dbReference type="PROSITE" id="PS51257">
    <property type="entry name" value="PROKAR_LIPOPROTEIN"/>
    <property type="match status" value="1"/>
</dbReference>